<dbReference type="PROSITE" id="PS50222">
    <property type="entry name" value="EF_HAND_2"/>
    <property type="match status" value="1"/>
</dbReference>
<dbReference type="AlphaFoldDB" id="A0A316I3Q2"/>
<accession>A0A316I3Q2</accession>
<reference evidence="4 5" key="1">
    <citation type="submission" date="2018-05" db="EMBL/GenBank/DDBJ databases">
        <title>Genomic Encyclopedia of Type Strains, Phase IV (KMG-IV): sequencing the most valuable type-strain genomes for metagenomic binning, comparative biology and taxonomic classification.</title>
        <authorList>
            <person name="Goeker M."/>
        </authorList>
    </citation>
    <scope>NUCLEOTIDE SEQUENCE [LARGE SCALE GENOMIC DNA]</scope>
    <source>
        <strain evidence="4 5">DSM 14263</strain>
    </source>
</reference>
<comment type="caution">
    <text evidence="4">The sequence shown here is derived from an EMBL/GenBank/DDBJ whole genome shotgun (WGS) entry which is preliminary data.</text>
</comment>
<feature type="region of interest" description="Disordered" evidence="1">
    <location>
        <begin position="21"/>
        <end position="116"/>
    </location>
</feature>
<keyword evidence="2" id="KW-0732">Signal</keyword>
<protein>
    <recommendedName>
        <fullName evidence="3">EF-hand domain-containing protein</fullName>
    </recommendedName>
</protein>
<dbReference type="PROSITE" id="PS00018">
    <property type="entry name" value="EF_HAND_1"/>
    <property type="match status" value="1"/>
</dbReference>
<feature type="compositionally biased region" description="Basic and acidic residues" evidence="1">
    <location>
        <begin position="86"/>
        <end position="95"/>
    </location>
</feature>
<dbReference type="Gene3D" id="1.10.238.10">
    <property type="entry name" value="EF-hand"/>
    <property type="match status" value="1"/>
</dbReference>
<sequence length="116" mass="12482">MRNAPLRHSIVLAGLLLAGTASARQTTPPPTNPPSLPPPAPEQQPMPQQAPAGVPSFDSLDTAHRGYLKRSDIPRDVESLQQLRAHFPEADRDGNGRLTPDEYAAYTQQAPNGSQP</sequence>
<evidence type="ECO:0000256" key="1">
    <source>
        <dbReference type="SAM" id="MobiDB-lite"/>
    </source>
</evidence>
<name>A0A316I3Q2_9GAMM</name>
<organism evidence="4 5">
    <name type="scientific">Fulvimonas soli</name>
    <dbReference type="NCBI Taxonomy" id="155197"/>
    <lineage>
        <taxon>Bacteria</taxon>
        <taxon>Pseudomonadati</taxon>
        <taxon>Pseudomonadota</taxon>
        <taxon>Gammaproteobacteria</taxon>
        <taxon>Lysobacterales</taxon>
        <taxon>Rhodanobacteraceae</taxon>
        <taxon>Fulvimonas</taxon>
    </lineage>
</organism>
<feature type="chain" id="PRO_5016285989" description="EF-hand domain-containing protein" evidence="2">
    <location>
        <begin position="24"/>
        <end position="116"/>
    </location>
</feature>
<keyword evidence="5" id="KW-1185">Reference proteome</keyword>
<evidence type="ECO:0000313" key="5">
    <source>
        <dbReference type="Proteomes" id="UP000245812"/>
    </source>
</evidence>
<gene>
    <name evidence="4" type="ORF">C7456_106109</name>
</gene>
<dbReference type="InterPro" id="IPR018247">
    <property type="entry name" value="EF_Hand_1_Ca_BS"/>
</dbReference>
<dbReference type="OrthoDB" id="5959881at2"/>
<dbReference type="RefSeq" id="WP_109723434.1">
    <property type="nucleotide sequence ID" value="NZ_MSZV01000083.1"/>
</dbReference>
<feature type="compositionally biased region" description="Pro residues" evidence="1">
    <location>
        <begin position="27"/>
        <end position="44"/>
    </location>
</feature>
<evidence type="ECO:0000313" key="4">
    <source>
        <dbReference type="EMBL" id="PWK87616.1"/>
    </source>
</evidence>
<evidence type="ECO:0000256" key="2">
    <source>
        <dbReference type="SAM" id="SignalP"/>
    </source>
</evidence>
<dbReference type="EMBL" id="QGHC01000006">
    <property type="protein sequence ID" value="PWK87616.1"/>
    <property type="molecule type" value="Genomic_DNA"/>
</dbReference>
<feature type="compositionally biased region" description="Low complexity" evidence="1">
    <location>
        <begin position="45"/>
        <end position="55"/>
    </location>
</feature>
<dbReference type="InterPro" id="IPR011992">
    <property type="entry name" value="EF-hand-dom_pair"/>
</dbReference>
<feature type="compositionally biased region" description="Polar residues" evidence="1">
    <location>
        <begin position="106"/>
        <end position="116"/>
    </location>
</feature>
<dbReference type="InterPro" id="IPR002048">
    <property type="entry name" value="EF_hand_dom"/>
</dbReference>
<dbReference type="GO" id="GO:0005509">
    <property type="term" value="F:calcium ion binding"/>
    <property type="evidence" value="ECO:0007669"/>
    <property type="project" value="InterPro"/>
</dbReference>
<evidence type="ECO:0000259" key="3">
    <source>
        <dbReference type="PROSITE" id="PS50222"/>
    </source>
</evidence>
<dbReference type="SUPFAM" id="SSF47473">
    <property type="entry name" value="EF-hand"/>
    <property type="match status" value="1"/>
</dbReference>
<proteinExistence type="predicted"/>
<feature type="domain" description="EF-hand" evidence="3">
    <location>
        <begin position="78"/>
        <end position="113"/>
    </location>
</feature>
<feature type="compositionally biased region" description="Basic and acidic residues" evidence="1">
    <location>
        <begin position="61"/>
        <end position="78"/>
    </location>
</feature>
<feature type="signal peptide" evidence="2">
    <location>
        <begin position="1"/>
        <end position="23"/>
    </location>
</feature>
<dbReference type="Proteomes" id="UP000245812">
    <property type="component" value="Unassembled WGS sequence"/>
</dbReference>